<dbReference type="GeneID" id="17264657"/>
<feature type="transmembrane region" description="Helical" evidence="1">
    <location>
        <begin position="20"/>
        <end position="37"/>
    </location>
</feature>
<evidence type="ECO:0000313" key="2">
    <source>
        <dbReference type="EnsemblProtists" id="EOD19112"/>
    </source>
</evidence>
<proteinExistence type="predicted"/>
<organism evidence="2 3">
    <name type="scientific">Emiliania huxleyi (strain CCMP1516)</name>
    <dbReference type="NCBI Taxonomy" id="280463"/>
    <lineage>
        <taxon>Eukaryota</taxon>
        <taxon>Haptista</taxon>
        <taxon>Haptophyta</taxon>
        <taxon>Prymnesiophyceae</taxon>
        <taxon>Isochrysidales</taxon>
        <taxon>Noelaerhabdaceae</taxon>
        <taxon>Emiliania</taxon>
    </lineage>
</organism>
<dbReference type="PROSITE" id="PS51257">
    <property type="entry name" value="PROKAR_LIPOPROTEIN"/>
    <property type="match status" value="1"/>
</dbReference>
<evidence type="ECO:0000256" key="1">
    <source>
        <dbReference type="SAM" id="Phobius"/>
    </source>
</evidence>
<name>A0A0D3J6H7_EMIH1</name>
<keyword evidence="1" id="KW-0472">Membrane</keyword>
<dbReference type="Proteomes" id="UP000013827">
    <property type="component" value="Unassembled WGS sequence"/>
</dbReference>
<keyword evidence="1" id="KW-0812">Transmembrane</keyword>
<dbReference type="EnsemblProtists" id="EOD19112">
    <property type="protein sequence ID" value="EOD19112"/>
    <property type="gene ID" value="EMIHUDRAFT_243284"/>
</dbReference>
<feature type="transmembrane region" description="Helical" evidence="1">
    <location>
        <begin position="44"/>
        <end position="65"/>
    </location>
</feature>
<protein>
    <submittedName>
        <fullName evidence="2">Uncharacterized protein</fullName>
    </submittedName>
</protein>
<evidence type="ECO:0000313" key="3">
    <source>
        <dbReference type="Proteomes" id="UP000013827"/>
    </source>
</evidence>
<dbReference type="RefSeq" id="XP_005771541.1">
    <property type="nucleotide sequence ID" value="XM_005771484.1"/>
</dbReference>
<dbReference type="HOGENOM" id="CLU_1279721_0_0_1"/>
<dbReference type="PaxDb" id="2903-EOD19112"/>
<sequence length="216" mass="22446">MGGGGRTSSFAPSHSLNTSTPFLLGSALASALFACLASHTAVSLSAVAAVASVVLCISAGLRWVVGDPLRDTAAHGFGPRCTALAAAATPAAPKLDNNGSCDGGEPPADLSQEELLLLQYFFAITFRLGDDEAAISSIWCMTGGGKPLPSAPDQLNFTAIRYHLSFVAYATAAICMRTPLLKAQGGAVLGWVMRQLLSPRVFRYCDFYWPADGSAS</sequence>
<reference evidence="3" key="1">
    <citation type="journal article" date="2013" name="Nature">
        <title>Pan genome of the phytoplankton Emiliania underpins its global distribution.</title>
        <authorList>
            <person name="Read B.A."/>
            <person name="Kegel J."/>
            <person name="Klute M.J."/>
            <person name="Kuo A."/>
            <person name="Lefebvre S.C."/>
            <person name="Maumus F."/>
            <person name="Mayer C."/>
            <person name="Miller J."/>
            <person name="Monier A."/>
            <person name="Salamov A."/>
            <person name="Young J."/>
            <person name="Aguilar M."/>
            <person name="Claverie J.M."/>
            <person name="Frickenhaus S."/>
            <person name="Gonzalez K."/>
            <person name="Herman E.K."/>
            <person name="Lin Y.C."/>
            <person name="Napier J."/>
            <person name="Ogata H."/>
            <person name="Sarno A.F."/>
            <person name="Shmutz J."/>
            <person name="Schroeder D."/>
            <person name="de Vargas C."/>
            <person name="Verret F."/>
            <person name="von Dassow P."/>
            <person name="Valentin K."/>
            <person name="Van de Peer Y."/>
            <person name="Wheeler G."/>
            <person name="Dacks J.B."/>
            <person name="Delwiche C.F."/>
            <person name="Dyhrman S.T."/>
            <person name="Glockner G."/>
            <person name="John U."/>
            <person name="Richards T."/>
            <person name="Worden A.Z."/>
            <person name="Zhang X."/>
            <person name="Grigoriev I.V."/>
            <person name="Allen A.E."/>
            <person name="Bidle K."/>
            <person name="Borodovsky M."/>
            <person name="Bowler C."/>
            <person name="Brownlee C."/>
            <person name="Cock J.M."/>
            <person name="Elias M."/>
            <person name="Gladyshev V.N."/>
            <person name="Groth M."/>
            <person name="Guda C."/>
            <person name="Hadaegh A."/>
            <person name="Iglesias-Rodriguez M.D."/>
            <person name="Jenkins J."/>
            <person name="Jones B.M."/>
            <person name="Lawson T."/>
            <person name="Leese F."/>
            <person name="Lindquist E."/>
            <person name="Lobanov A."/>
            <person name="Lomsadze A."/>
            <person name="Malik S.B."/>
            <person name="Marsh M.E."/>
            <person name="Mackinder L."/>
            <person name="Mock T."/>
            <person name="Mueller-Roeber B."/>
            <person name="Pagarete A."/>
            <person name="Parker M."/>
            <person name="Probert I."/>
            <person name="Quesneville H."/>
            <person name="Raines C."/>
            <person name="Rensing S.A."/>
            <person name="Riano-Pachon D.M."/>
            <person name="Richier S."/>
            <person name="Rokitta S."/>
            <person name="Shiraiwa Y."/>
            <person name="Soanes D.M."/>
            <person name="van der Giezen M."/>
            <person name="Wahlund T.M."/>
            <person name="Williams B."/>
            <person name="Wilson W."/>
            <person name="Wolfe G."/>
            <person name="Wurch L.L."/>
        </authorList>
    </citation>
    <scope>NUCLEOTIDE SEQUENCE</scope>
</reference>
<keyword evidence="3" id="KW-1185">Reference proteome</keyword>
<keyword evidence="1" id="KW-1133">Transmembrane helix</keyword>
<accession>A0A0D3J6H7</accession>
<dbReference type="AlphaFoldDB" id="A0A0D3J6H7"/>
<reference evidence="2" key="2">
    <citation type="submission" date="2024-10" db="UniProtKB">
        <authorList>
            <consortium name="EnsemblProtists"/>
        </authorList>
    </citation>
    <scope>IDENTIFICATION</scope>
</reference>
<dbReference type="KEGG" id="ehx:EMIHUDRAFT_243284"/>